<dbReference type="PANTHER" id="PTHR43434:SF22">
    <property type="entry name" value="PHOSPHOGLYCOLATE PHOSPHATASE"/>
    <property type="match status" value="1"/>
</dbReference>
<dbReference type="GO" id="GO:0006281">
    <property type="term" value="P:DNA repair"/>
    <property type="evidence" value="ECO:0007669"/>
    <property type="project" value="TreeGrafter"/>
</dbReference>
<dbReference type="InterPro" id="IPR036412">
    <property type="entry name" value="HAD-like_sf"/>
</dbReference>
<dbReference type="SUPFAM" id="SSF56784">
    <property type="entry name" value="HAD-like"/>
    <property type="match status" value="1"/>
</dbReference>
<proteinExistence type="predicted"/>
<protein>
    <submittedName>
        <fullName evidence="1">Phosphoglycolate phosphatase</fullName>
        <ecNumber evidence="1">3.1.3.18</ecNumber>
    </submittedName>
</protein>
<dbReference type="InterPro" id="IPR023214">
    <property type="entry name" value="HAD_sf"/>
</dbReference>
<dbReference type="InterPro" id="IPR023198">
    <property type="entry name" value="PGP-like_dom2"/>
</dbReference>
<dbReference type="SFLD" id="SFLDS00003">
    <property type="entry name" value="Haloacid_Dehalogenase"/>
    <property type="match status" value="1"/>
</dbReference>
<name>A0A9D2WP26_9FIRM</name>
<evidence type="ECO:0000313" key="1">
    <source>
        <dbReference type="EMBL" id="KAF1084468.1"/>
    </source>
</evidence>
<dbReference type="RefSeq" id="WP_161822551.1">
    <property type="nucleotide sequence ID" value="NZ_LSRS01000005.1"/>
</dbReference>
<dbReference type="EC" id="3.1.3.18" evidence="1"/>
<comment type="caution">
    <text evidence="1">The sequence shown here is derived from an EMBL/GenBank/DDBJ whole genome shotgun (WGS) entry which is preliminary data.</text>
</comment>
<dbReference type="InterPro" id="IPR050155">
    <property type="entry name" value="HAD-like_hydrolase_sf"/>
</dbReference>
<keyword evidence="2" id="KW-1185">Reference proteome</keyword>
<dbReference type="Proteomes" id="UP000798488">
    <property type="component" value="Unassembled WGS sequence"/>
</dbReference>
<keyword evidence="1" id="KW-0378">Hydrolase</keyword>
<dbReference type="EMBL" id="LSRS01000005">
    <property type="protein sequence ID" value="KAF1084468.1"/>
    <property type="molecule type" value="Genomic_DNA"/>
</dbReference>
<dbReference type="OrthoDB" id="9797743at2"/>
<reference evidence="1" key="1">
    <citation type="submission" date="2016-02" db="EMBL/GenBank/DDBJ databases">
        <title>Draft Genome Sequence of Sporotomaculum syntrophicum Strain FB, a Syntrophic Benzoate Degrader.</title>
        <authorList>
            <person name="Nobu M.K."/>
            <person name="Narihiro T."/>
            <person name="Qiu Y.-L."/>
            <person name="Ohashi A."/>
            <person name="Liu W.-T."/>
            <person name="Yuji S."/>
        </authorList>
    </citation>
    <scope>NUCLEOTIDE SEQUENCE</scope>
    <source>
        <strain evidence="1">FB</strain>
    </source>
</reference>
<dbReference type="Gene3D" id="1.10.150.240">
    <property type="entry name" value="Putative phosphatase, domain 2"/>
    <property type="match status" value="1"/>
</dbReference>
<dbReference type="SFLD" id="SFLDG01129">
    <property type="entry name" value="C1.5:_HAD__Beta-PGM__Phosphata"/>
    <property type="match status" value="1"/>
</dbReference>
<dbReference type="Pfam" id="PF00702">
    <property type="entry name" value="Hydrolase"/>
    <property type="match status" value="1"/>
</dbReference>
<dbReference type="NCBIfam" id="TIGR01549">
    <property type="entry name" value="HAD-SF-IA-v1"/>
    <property type="match status" value="1"/>
</dbReference>
<organism evidence="1 2">
    <name type="scientific">Sporotomaculum syntrophicum</name>
    <dbReference type="NCBI Taxonomy" id="182264"/>
    <lineage>
        <taxon>Bacteria</taxon>
        <taxon>Bacillati</taxon>
        <taxon>Bacillota</taxon>
        <taxon>Clostridia</taxon>
        <taxon>Eubacteriales</taxon>
        <taxon>Desulfallaceae</taxon>
        <taxon>Sporotomaculum</taxon>
    </lineage>
</organism>
<dbReference type="AlphaFoldDB" id="A0A9D2WP26"/>
<dbReference type="GO" id="GO:0008967">
    <property type="term" value="F:phosphoglycolate phosphatase activity"/>
    <property type="evidence" value="ECO:0007669"/>
    <property type="project" value="UniProtKB-EC"/>
</dbReference>
<dbReference type="PANTHER" id="PTHR43434">
    <property type="entry name" value="PHOSPHOGLYCOLATE PHOSPHATASE"/>
    <property type="match status" value="1"/>
</dbReference>
<accession>A0A9D2WP26</accession>
<sequence length="247" mass="26614">MPLLMAGDRKFDCDAILLDKDGTLLDFKTMWLEWCRYVIGGIMTAIPYAIEQVILEQAMGIDLTSWHVDPHGALAGGTLSGLRKSLVHVLREYGMGETQAHSLITEVYKASETAVNWEALTKPLPGLQGLLARLRANNFKLAVVSADDTERVKLSLFSLELVNYFDVIIGGDLVANSKPAPDMALLVCRLLNVEPGRAVVIGDSPRDILMAKNAGAGGIGVLSGVCLREQLDAAGADVVVEAVTELR</sequence>
<gene>
    <name evidence="1" type="primary">gph</name>
    <name evidence="1" type="ORF">SPSYN_02246</name>
</gene>
<dbReference type="Gene3D" id="3.40.50.1000">
    <property type="entry name" value="HAD superfamily/HAD-like"/>
    <property type="match status" value="1"/>
</dbReference>
<dbReference type="InterPro" id="IPR006439">
    <property type="entry name" value="HAD-SF_hydro_IA"/>
</dbReference>
<dbReference type="NCBIfam" id="TIGR01509">
    <property type="entry name" value="HAD-SF-IA-v3"/>
    <property type="match status" value="1"/>
</dbReference>
<evidence type="ECO:0000313" key="2">
    <source>
        <dbReference type="Proteomes" id="UP000798488"/>
    </source>
</evidence>